<keyword evidence="3" id="KW-0808">Transferase</keyword>
<evidence type="ECO:0000313" key="10">
    <source>
        <dbReference type="EMBL" id="KTC95858.1"/>
    </source>
</evidence>
<evidence type="ECO:0000256" key="3">
    <source>
        <dbReference type="ARBA" id="ARBA00022679"/>
    </source>
</evidence>
<organism evidence="10 11">
    <name type="scientific">Legionella geestiana</name>
    <dbReference type="NCBI Taxonomy" id="45065"/>
    <lineage>
        <taxon>Bacteria</taxon>
        <taxon>Pseudomonadati</taxon>
        <taxon>Pseudomonadota</taxon>
        <taxon>Gammaproteobacteria</taxon>
        <taxon>Legionellales</taxon>
        <taxon>Legionellaceae</taxon>
        <taxon>Legionella</taxon>
    </lineage>
</organism>
<dbReference type="PROSITE" id="PS50011">
    <property type="entry name" value="PROTEIN_KINASE_DOM"/>
    <property type="match status" value="1"/>
</dbReference>
<protein>
    <recommendedName>
        <fullName evidence="1">non-specific serine/threonine protein kinase</fullName>
        <ecNumber evidence="1">2.7.11.1</ecNumber>
    </recommendedName>
</protein>
<accession>A0A0W0TJU5</accession>
<keyword evidence="6" id="KW-0067">ATP-binding</keyword>
<proteinExistence type="predicted"/>
<evidence type="ECO:0000256" key="4">
    <source>
        <dbReference type="ARBA" id="ARBA00022741"/>
    </source>
</evidence>
<evidence type="ECO:0000256" key="8">
    <source>
        <dbReference type="ARBA" id="ARBA00048679"/>
    </source>
</evidence>
<dbReference type="EC" id="2.7.11.1" evidence="1"/>
<sequence length="913" mass="104857">MYEFNKRAYFDTLAEAKMALLAKAADAPFAEAEKESLIEALKIALEQHDDKEKLLATIQETQNAALLQWMQPTMDIVKHSVFGILPFERINEHPLIGGYETFISANLFLNPTDRMVEVRNKVSAVLLATLEYYQAHQFRMGGGDNANYESRFHKFAFCVIFELSKSTYPGLFVLADVNNGLPEFEKISPEAESLSPNQVNYIINLTINRLKSPDTRHYEVMAIHILFAHCLLKKVPMIVHDDTVHESDNPVFIKILQEYNHDNPPVDMAGFFNLLRVPGDSGDKCRSFVSDAMMYKKDFYWFEPERGRGKPEPDTKTITTTLGVMRSKNVAMRVHLPQLEFHPAWVDWTQCPVLYSTSEFVAAFMRHETPFISSYSGTVSLGFNLMIATNALKTLDEQQIYFTSLAGYIAGSGFHSLHEIIAPTAFLTHLFSQEVYPIDKMTSIQEYKAPHYYNYFHHMMRIDPQFAALRSDAWERYLNWYRAVYIPNAKNTSLEEIINTLIAPCLSNNDPEKISHLRAFFALPLEPEFFATFDRLVAKIYYRHTFKLLPLFQAFYEEQNPARASSSSAASSSVSHGRDNLPAITGYQRALELINRHLMIDAKLNSLFNTYKHFRFVYVEGNIHLLSQVYTGRYCSSSIPLHQQSVKIMEAMQTAGISQSVIDEIINRVEKLDENAILTITEKCIVEPFIESLLAKDFSEAYRFDWEDFVEEITSSDSIEVLKNDDDRQHLIYLDENTDTVHKIKTLKMNVCKELQVAAKEENLFYRINKRTLTVKASMHYIEIIMPFLGEPLSELTELHGTEQWQVIKQQAIKLVESLHQLRYVHGDISLDNFVLGKDGKLFLIDFETARKIKPSNTEAVRLKLFSMDLRKHGVNPEHYTPAAELHMVNEVFKEVCNEPCMSDNSADCSFNP</sequence>
<keyword evidence="11" id="KW-1185">Reference proteome</keyword>
<dbReference type="SUPFAM" id="SSF56112">
    <property type="entry name" value="Protein kinase-like (PK-like)"/>
    <property type="match status" value="1"/>
</dbReference>
<dbReference type="AlphaFoldDB" id="A0A0W0TJU5"/>
<dbReference type="OrthoDB" id="5642779at2"/>
<dbReference type="InterPro" id="IPR011009">
    <property type="entry name" value="Kinase-like_dom_sf"/>
</dbReference>
<comment type="catalytic activity">
    <reaction evidence="7">
        <text>L-threonyl-[protein] + ATP = O-phospho-L-threonyl-[protein] + ADP + H(+)</text>
        <dbReference type="Rhea" id="RHEA:46608"/>
        <dbReference type="Rhea" id="RHEA-COMP:11060"/>
        <dbReference type="Rhea" id="RHEA-COMP:11605"/>
        <dbReference type="ChEBI" id="CHEBI:15378"/>
        <dbReference type="ChEBI" id="CHEBI:30013"/>
        <dbReference type="ChEBI" id="CHEBI:30616"/>
        <dbReference type="ChEBI" id="CHEBI:61977"/>
        <dbReference type="ChEBI" id="CHEBI:456216"/>
        <dbReference type="EC" id="2.7.11.1"/>
    </reaction>
</comment>
<dbReference type="Proteomes" id="UP000054785">
    <property type="component" value="Unassembled WGS sequence"/>
</dbReference>
<dbReference type="RefSeq" id="WP_028386494.1">
    <property type="nucleotide sequence ID" value="NZ_CAAAHN010000003.1"/>
</dbReference>
<evidence type="ECO:0000259" key="9">
    <source>
        <dbReference type="PROSITE" id="PS50011"/>
    </source>
</evidence>
<feature type="domain" description="Protein kinase" evidence="9">
    <location>
        <begin position="687"/>
        <end position="913"/>
    </location>
</feature>
<evidence type="ECO:0000313" key="11">
    <source>
        <dbReference type="Proteomes" id="UP000054785"/>
    </source>
</evidence>
<dbReference type="InterPro" id="IPR000719">
    <property type="entry name" value="Prot_kinase_dom"/>
</dbReference>
<name>A0A0W0TJU5_9GAMM</name>
<dbReference type="GO" id="GO:0005524">
    <property type="term" value="F:ATP binding"/>
    <property type="evidence" value="ECO:0007669"/>
    <property type="project" value="UniProtKB-KW"/>
</dbReference>
<dbReference type="InterPro" id="IPR050235">
    <property type="entry name" value="CK1_Ser-Thr_kinase"/>
</dbReference>
<keyword evidence="5 10" id="KW-0418">Kinase</keyword>
<dbReference type="PANTHER" id="PTHR11909">
    <property type="entry name" value="CASEIN KINASE-RELATED"/>
    <property type="match status" value="1"/>
</dbReference>
<dbReference type="GO" id="GO:0004674">
    <property type="term" value="F:protein serine/threonine kinase activity"/>
    <property type="evidence" value="ECO:0007669"/>
    <property type="project" value="UniProtKB-KW"/>
</dbReference>
<dbReference type="Pfam" id="PF01163">
    <property type="entry name" value="RIO1"/>
    <property type="match status" value="1"/>
</dbReference>
<gene>
    <name evidence="10" type="ORF">Lgee_2238</name>
</gene>
<reference evidence="10 11" key="1">
    <citation type="submission" date="2015-11" db="EMBL/GenBank/DDBJ databases">
        <title>Genomic analysis of 38 Legionella species identifies large and diverse effector repertoires.</title>
        <authorList>
            <person name="Burstein D."/>
            <person name="Amaro F."/>
            <person name="Zusman T."/>
            <person name="Lifshitz Z."/>
            <person name="Cohen O."/>
            <person name="Gilbert J.A."/>
            <person name="Pupko T."/>
            <person name="Shuman H.A."/>
            <person name="Segal G."/>
        </authorList>
    </citation>
    <scope>NUCLEOTIDE SEQUENCE [LARGE SCALE GENOMIC DNA]</scope>
    <source>
        <strain evidence="10 11">ATCC 49504</strain>
    </source>
</reference>
<dbReference type="PATRIC" id="fig|45065.4.peg.2431"/>
<dbReference type="InterPro" id="IPR008266">
    <property type="entry name" value="Tyr_kinase_AS"/>
</dbReference>
<evidence type="ECO:0000256" key="5">
    <source>
        <dbReference type="ARBA" id="ARBA00022777"/>
    </source>
</evidence>
<comment type="catalytic activity">
    <reaction evidence="8">
        <text>L-seryl-[protein] + ATP = O-phospho-L-seryl-[protein] + ADP + H(+)</text>
        <dbReference type="Rhea" id="RHEA:17989"/>
        <dbReference type="Rhea" id="RHEA-COMP:9863"/>
        <dbReference type="Rhea" id="RHEA-COMP:11604"/>
        <dbReference type="ChEBI" id="CHEBI:15378"/>
        <dbReference type="ChEBI" id="CHEBI:29999"/>
        <dbReference type="ChEBI" id="CHEBI:30616"/>
        <dbReference type="ChEBI" id="CHEBI:83421"/>
        <dbReference type="ChEBI" id="CHEBI:456216"/>
        <dbReference type="EC" id="2.7.11.1"/>
    </reaction>
</comment>
<dbReference type="EMBL" id="LNYC01000077">
    <property type="protein sequence ID" value="KTC95858.1"/>
    <property type="molecule type" value="Genomic_DNA"/>
</dbReference>
<evidence type="ECO:0000256" key="6">
    <source>
        <dbReference type="ARBA" id="ARBA00022840"/>
    </source>
</evidence>
<evidence type="ECO:0000256" key="1">
    <source>
        <dbReference type="ARBA" id="ARBA00012513"/>
    </source>
</evidence>
<dbReference type="PROSITE" id="PS00109">
    <property type="entry name" value="PROTEIN_KINASE_TYR"/>
    <property type="match status" value="1"/>
</dbReference>
<dbReference type="InterPro" id="IPR018934">
    <property type="entry name" value="RIO_dom"/>
</dbReference>
<evidence type="ECO:0000256" key="7">
    <source>
        <dbReference type="ARBA" id="ARBA00047899"/>
    </source>
</evidence>
<keyword evidence="2" id="KW-0723">Serine/threonine-protein kinase</keyword>
<comment type="caution">
    <text evidence="10">The sequence shown here is derived from an EMBL/GenBank/DDBJ whole genome shotgun (WGS) entry which is preliminary data.</text>
</comment>
<keyword evidence="4" id="KW-0547">Nucleotide-binding</keyword>
<dbReference type="Gene3D" id="1.10.510.10">
    <property type="entry name" value="Transferase(Phosphotransferase) domain 1"/>
    <property type="match status" value="1"/>
</dbReference>
<evidence type="ECO:0000256" key="2">
    <source>
        <dbReference type="ARBA" id="ARBA00022527"/>
    </source>
</evidence>